<evidence type="ECO:0000256" key="5">
    <source>
        <dbReference type="ARBA" id="ARBA00023288"/>
    </source>
</evidence>
<evidence type="ECO:0000256" key="3">
    <source>
        <dbReference type="ARBA" id="ARBA00023136"/>
    </source>
</evidence>
<evidence type="ECO:0000256" key="6">
    <source>
        <dbReference type="SAM" id="SignalP"/>
    </source>
</evidence>
<keyword evidence="4" id="KW-0564">Palmitate</keyword>
<dbReference type="PROSITE" id="PS51257">
    <property type="entry name" value="PROKAR_LIPOPROTEIN"/>
    <property type="match status" value="1"/>
</dbReference>
<evidence type="ECO:0000313" key="7">
    <source>
        <dbReference type="EMBL" id="MDQ0222411.1"/>
    </source>
</evidence>
<dbReference type="PANTHER" id="PTHR43649:SF33">
    <property type="entry name" value="POLYGALACTURONAN_RHAMNOGALACTURONAN-BINDING PROTEIN YTCQ"/>
    <property type="match status" value="1"/>
</dbReference>
<keyword evidence="1" id="KW-1003">Cell membrane</keyword>
<dbReference type="SUPFAM" id="SSF53850">
    <property type="entry name" value="Periplasmic binding protein-like II"/>
    <property type="match status" value="1"/>
</dbReference>
<sequence>MKKKQKFVLSMLIGLSILGIAACSKSGDQSQREDNTTLTLYSWDTKTVMQPALDAFQDKYPDVTIEFSNKPPVDEYVQGLQTKLLSKTAADVFVMGAENKTNLITSGNVADLSEFSFMDNLNETNKNLYSSEGKVYSASISSWGGGIAYNKEILKEIGVEEFPTTWEEFIELCLKLKESGINPYYEGGQSGNFMSLSALIGSNYARRGGIRDEEIFDGTTTFSSEYIEALEMWNELNEKEIFTQDILGLSDDQIINEFINGNVAMVCMGPWNVSTVRTSNPDLDFEIAPVPGKEVGDEYAAGAPSPGYSINANAKNPELAAKFVEFMTTPEAAVALNGDGSSNNMYTIEGTENVNSTLDSSLLSINQVVQDGKIYLAQMTWPAYQDILTTHFRSQLQELIQGKTTPEDVLKSMDDKLSELMK</sequence>
<dbReference type="Proteomes" id="UP001223079">
    <property type="component" value="Unassembled WGS sequence"/>
</dbReference>
<dbReference type="CDD" id="cd13585">
    <property type="entry name" value="PBP2_TMBP_like"/>
    <property type="match status" value="1"/>
</dbReference>
<dbReference type="Pfam" id="PF01547">
    <property type="entry name" value="SBP_bac_1"/>
    <property type="match status" value="1"/>
</dbReference>
<evidence type="ECO:0000256" key="4">
    <source>
        <dbReference type="ARBA" id="ARBA00023139"/>
    </source>
</evidence>
<evidence type="ECO:0000256" key="1">
    <source>
        <dbReference type="ARBA" id="ARBA00022475"/>
    </source>
</evidence>
<dbReference type="InterPro" id="IPR050490">
    <property type="entry name" value="Bact_solute-bd_prot1"/>
</dbReference>
<keyword evidence="8" id="KW-1185">Reference proteome</keyword>
<gene>
    <name evidence="7" type="ORF">J2S23_000963</name>
</gene>
<feature type="signal peptide" evidence="6">
    <location>
        <begin position="1"/>
        <end position="21"/>
    </location>
</feature>
<protein>
    <submittedName>
        <fullName evidence="7">Raffinose/stachyose/melibiose transport system substrate-binding protein</fullName>
    </submittedName>
</protein>
<keyword evidence="2 6" id="KW-0732">Signal</keyword>
<dbReference type="RefSeq" id="WP_307121611.1">
    <property type="nucleotide sequence ID" value="NZ_JAUSTM010000007.1"/>
</dbReference>
<comment type="caution">
    <text evidence="7">The sequence shown here is derived from an EMBL/GenBank/DDBJ whole genome shotgun (WGS) entry which is preliminary data.</text>
</comment>
<dbReference type="Gene3D" id="3.40.190.10">
    <property type="entry name" value="Periplasmic binding protein-like II"/>
    <property type="match status" value="2"/>
</dbReference>
<dbReference type="InterPro" id="IPR006059">
    <property type="entry name" value="SBP"/>
</dbReference>
<reference evidence="7 8" key="1">
    <citation type="submission" date="2023-07" db="EMBL/GenBank/DDBJ databases">
        <title>Genomic Encyclopedia of Type Strains, Phase IV (KMG-IV): sequencing the most valuable type-strain genomes for metagenomic binning, comparative biology and taxonomic classification.</title>
        <authorList>
            <person name="Goeker M."/>
        </authorList>
    </citation>
    <scope>NUCLEOTIDE SEQUENCE [LARGE SCALE GENOMIC DNA]</scope>
    <source>
        <strain evidence="7 8">DSM 105143</strain>
    </source>
</reference>
<feature type="chain" id="PRO_5047374838" evidence="6">
    <location>
        <begin position="22"/>
        <end position="422"/>
    </location>
</feature>
<name>A0ABT9YS27_9STRE</name>
<organism evidence="7 8">
    <name type="scientific">Streptococcus moroccensis</name>
    <dbReference type="NCBI Taxonomy" id="1451356"/>
    <lineage>
        <taxon>Bacteria</taxon>
        <taxon>Bacillati</taxon>
        <taxon>Bacillota</taxon>
        <taxon>Bacilli</taxon>
        <taxon>Lactobacillales</taxon>
        <taxon>Streptococcaceae</taxon>
        <taxon>Streptococcus</taxon>
    </lineage>
</organism>
<dbReference type="PANTHER" id="PTHR43649">
    <property type="entry name" value="ARABINOSE-BINDING PROTEIN-RELATED"/>
    <property type="match status" value="1"/>
</dbReference>
<proteinExistence type="predicted"/>
<keyword evidence="3" id="KW-0472">Membrane</keyword>
<evidence type="ECO:0000313" key="8">
    <source>
        <dbReference type="Proteomes" id="UP001223079"/>
    </source>
</evidence>
<evidence type="ECO:0000256" key="2">
    <source>
        <dbReference type="ARBA" id="ARBA00022729"/>
    </source>
</evidence>
<dbReference type="EMBL" id="JAUSTM010000007">
    <property type="protein sequence ID" value="MDQ0222411.1"/>
    <property type="molecule type" value="Genomic_DNA"/>
</dbReference>
<keyword evidence="5" id="KW-0449">Lipoprotein</keyword>
<accession>A0ABT9YS27</accession>